<evidence type="ECO:0000313" key="1">
    <source>
        <dbReference type="EMBL" id="MFB6491040.1"/>
    </source>
</evidence>
<accession>A0ACC6V215</accession>
<sequence length="253" mass="28153">MLEGLDLSFGYGSFRVFESINIAVAEGEIAAVIGPSGIGKSTLLRILGGFLKPLTGVVRLYGEPVTRPTPRIMLVHQSIVTFPWMTALENVMLGLQHKRLPREEAEREARRMLELVGLKGFESFYPKEMSGGMRQRVAIARALAAGPDVLLMDEPFSHLDELTAENLRHEIYNILFGEGSTLKAVVLVSHNLYEVVELADVVYVLNGRPAHVVDVIKIDLERPRRLKDPAFEKYVDLLYSALTAPREEAKAEA</sequence>
<proteinExistence type="predicted"/>
<protein>
    <submittedName>
        <fullName evidence="1">ABC transporter ATP-binding protein</fullName>
    </submittedName>
</protein>
<dbReference type="Proteomes" id="UP000033636">
    <property type="component" value="Unassembled WGS sequence"/>
</dbReference>
<evidence type="ECO:0000313" key="2">
    <source>
        <dbReference type="Proteomes" id="UP000033636"/>
    </source>
</evidence>
<comment type="caution">
    <text evidence="1">The sequence shown here is derived from an EMBL/GenBank/DDBJ whole genome shotgun (WGS) entry which is preliminary data.</text>
</comment>
<dbReference type="EMBL" id="JZWT02000019">
    <property type="protein sequence ID" value="MFB6491040.1"/>
    <property type="molecule type" value="Genomic_DNA"/>
</dbReference>
<keyword evidence="1" id="KW-0547">Nucleotide-binding</keyword>
<gene>
    <name evidence="1" type="ORF">TU35_007355</name>
</gene>
<organism evidence="1 2">
    <name type="scientific">Thermoproteus sp. AZ2</name>
    <dbReference type="NCBI Taxonomy" id="1609232"/>
    <lineage>
        <taxon>Archaea</taxon>
        <taxon>Thermoproteota</taxon>
        <taxon>Thermoprotei</taxon>
        <taxon>Thermoproteales</taxon>
        <taxon>Thermoproteaceae</taxon>
        <taxon>Thermoproteus</taxon>
    </lineage>
</organism>
<reference evidence="1" key="1">
    <citation type="submission" date="2024-07" db="EMBL/GenBank/DDBJ databases">
        <title>Metagenome and Metagenome-Assembled Genomes of Archaea from a hot spring from the geothermal field of Los Azufres, Mexico.</title>
        <authorList>
            <person name="Marin-Paredes R."/>
            <person name="Martinez-Romero E."/>
            <person name="Servin-Garciduenas L.E."/>
        </authorList>
    </citation>
    <scope>NUCLEOTIDE SEQUENCE</scope>
</reference>
<name>A0ACC6V215_9CREN</name>
<keyword evidence="1" id="KW-0067">ATP-binding</keyword>